<dbReference type="AlphaFoldDB" id="A0AAW8PZF9"/>
<sequence length="198" mass="23046">MNFSHDCLRASSLSEYQGIEFIGDNSFQLKYIDKEKAFNYFFEALKRCWCDFLRSVNEDHHQKNIRNHADCAFAHFVALEVFPDSYELEAEKKVIDIPYLTMMGMFDDIEAAQKPFKFDEFYLEVICAITDLSLNSEVMEFLDVSDLMNSYQKAPLSEHPTIFSIWEGTYLDELKLCVCAVFIAISRAVSKLYAEKKI</sequence>
<gene>
    <name evidence="1" type="ORF">QX249_13370</name>
</gene>
<evidence type="ECO:0000313" key="1">
    <source>
        <dbReference type="EMBL" id="MDS1821658.1"/>
    </source>
</evidence>
<accession>A0AAW8PZF9</accession>
<organism evidence="1 2">
    <name type="scientific">Vibrio parahaemolyticus</name>
    <dbReference type="NCBI Taxonomy" id="670"/>
    <lineage>
        <taxon>Bacteria</taxon>
        <taxon>Pseudomonadati</taxon>
        <taxon>Pseudomonadota</taxon>
        <taxon>Gammaproteobacteria</taxon>
        <taxon>Vibrionales</taxon>
        <taxon>Vibrionaceae</taxon>
        <taxon>Vibrio</taxon>
    </lineage>
</organism>
<proteinExistence type="predicted"/>
<reference evidence="1" key="1">
    <citation type="submission" date="2023-06" db="EMBL/GenBank/DDBJ databases">
        <title>Genomic Diversity of Vibrio spp. and Metagenomic Analysis of Pathogens in Florida Gulf Coastal Waters Following Hurricane Ian.</title>
        <authorList>
            <person name="Brumfield K.D."/>
        </authorList>
    </citation>
    <scope>NUCLEOTIDE SEQUENCE</scope>
    <source>
        <strain evidence="1">WBS2B-138</strain>
    </source>
</reference>
<name>A0AAW8PZF9_VIBPH</name>
<dbReference type="EMBL" id="JAUHGG010000003">
    <property type="protein sequence ID" value="MDS1821658.1"/>
    <property type="molecule type" value="Genomic_DNA"/>
</dbReference>
<dbReference type="RefSeq" id="WP_311020574.1">
    <property type="nucleotide sequence ID" value="NZ_JAUHGG010000003.1"/>
</dbReference>
<dbReference type="Proteomes" id="UP001253193">
    <property type="component" value="Unassembled WGS sequence"/>
</dbReference>
<evidence type="ECO:0000313" key="2">
    <source>
        <dbReference type="Proteomes" id="UP001253193"/>
    </source>
</evidence>
<comment type="caution">
    <text evidence="1">The sequence shown here is derived from an EMBL/GenBank/DDBJ whole genome shotgun (WGS) entry which is preliminary data.</text>
</comment>
<protein>
    <submittedName>
        <fullName evidence="1">Uncharacterized protein</fullName>
    </submittedName>
</protein>